<dbReference type="SUPFAM" id="SSF102588">
    <property type="entry name" value="LmbE-like"/>
    <property type="match status" value="1"/>
</dbReference>
<dbReference type="RefSeq" id="WP_380589638.1">
    <property type="nucleotide sequence ID" value="NZ_JBHSQJ010000147.1"/>
</dbReference>
<dbReference type="EMBL" id="JBHSQJ010000147">
    <property type="protein sequence ID" value="MFC5911163.1"/>
    <property type="molecule type" value="Genomic_DNA"/>
</dbReference>
<keyword evidence="2" id="KW-0378">Hydrolase</keyword>
<organism evidence="2 3">
    <name type="scientific">Streptacidiphilus monticola</name>
    <dbReference type="NCBI Taxonomy" id="2161674"/>
    <lineage>
        <taxon>Bacteria</taxon>
        <taxon>Bacillati</taxon>
        <taxon>Actinomycetota</taxon>
        <taxon>Actinomycetes</taxon>
        <taxon>Kitasatosporales</taxon>
        <taxon>Streptomycetaceae</taxon>
        <taxon>Streptacidiphilus</taxon>
    </lineage>
</organism>
<dbReference type="PANTHER" id="PTHR12993">
    <property type="entry name" value="N-ACETYLGLUCOSAMINYL-PHOSPHATIDYLINOSITOL DE-N-ACETYLASE-RELATED"/>
    <property type="match status" value="1"/>
</dbReference>
<dbReference type="Gene3D" id="3.40.50.10320">
    <property type="entry name" value="LmbE-like"/>
    <property type="match status" value="1"/>
</dbReference>
<dbReference type="Proteomes" id="UP001596174">
    <property type="component" value="Unassembled WGS sequence"/>
</dbReference>
<keyword evidence="1" id="KW-0862">Zinc</keyword>
<dbReference type="InterPro" id="IPR024078">
    <property type="entry name" value="LmbE-like_dom_sf"/>
</dbReference>
<sequence>MSPAPTRRTTVLVVAAHPDDELLGAGGTLARHALAGDQVHALVLADGATSRYADGMDEVLAKCAHRAAEVLGLASLRMLSLPDQRLDVLPLVQVTAQVEAVVAELKPRVVYTHFPGDANADHAVVARAAWTACRPYVLPGLRRFAVFETPSSTEWGWPVQGGGISGFAPTVYTDVAGTLERKLDAMACYGTELRDYPHPRSLRALRERAAYWGSHVGLAAAEPLQLLREVAP</sequence>
<evidence type="ECO:0000313" key="2">
    <source>
        <dbReference type="EMBL" id="MFC5911163.1"/>
    </source>
</evidence>
<evidence type="ECO:0000256" key="1">
    <source>
        <dbReference type="ARBA" id="ARBA00022833"/>
    </source>
</evidence>
<dbReference type="EC" id="3.5.1.-" evidence="2"/>
<dbReference type="InterPro" id="IPR003737">
    <property type="entry name" value="GlcNAc_PI_deacetylase-related"/>
</dbReference>
<accession>A0ABW1GA91</accession>
<keyword evidence="3" id="KW-1185">Reference proteome</keyword>
<reference evidence="3" key="1">
    <citation type="journal article" date="2019" name="Int. J. Syst. Evol. Microbiol.">
        <title>The Global Catalogue of Microorganisms (GCM) 10K type strain sequencing project: providing services to taxonomists for standard genome sequencing and annotation.</title>
        <authorList>
            <consortium name="The Broad Institute Genomics Platform"/>
            <consortium name="The Broad Institute Genome Sequencing Center for Infectious Disease"/>
            <person name="Wu L."/>
            <person name="Ma J."/>
        </authorList>
    </citation>
    <scope>NUCLEOTIDE SEQUENCE [LARGE SCALE GENOMIC DNA]</scope>
    <source>
        <strain evidence="3">JCM 4816</strain>
    </source>
</reference>
<protein>
    <submittedName>
        <fullName evidence="2">PIG-L deacetylase family protein</fullName>
        <ecNumber evidence="2">3.5.1.-</ecNumber>
    </submittedName>
</protein>
<name>A0ABW1GA91_9ACTN</name>
<evidence type="ECO:0000313" key="3">
    <source>
        <dbReference type="Proteomes" id="UP001596174"/>
    </source>
</evidence>
<gene>
    <name evidence="2" type="ORF">ACFP3V_28650</name>
</gene>
<comment type="caution">
    <text evidence="2">The sequence shown here is derived from an EMBL/GenBank/DDBJ whole genome shotgun (WGS) entry which is preliminary data.</text>
</comment>
<proteinExistence type="predicted"/>
<dbReference type="GO" id="GO:0016787">
    <property type="term" value="F:hydrolase activity"/>
    <property type="evidence" value="ECO:0007669"/>
    <property type="project" value="UniProtKB-KW"/>
</dbReference>
<dbReference type="Pfam" id="PF02585">
    <property type="entry name" value="PIG-L"/>
    <property type="match status" value="1"/>
</dbReference>
<dbReference type="PANTHER" id="PTHR12993:SF30">
    <property type="entry name" value="N-ACETYL-ALPHA-D-GLUCOSAMINYL L-MALATE DEACETYLASE 1"/>
    <property type="match status" value="1"/>
</dbReference>